<evidence type="ECO:0000313" key="3">
    <source>
        <dbReference type="EMBL" id="EMR63740.1"/>
    </source>
</evidence>
<dbReference type="Pfam" id="PF26639">
    <property type="entry name" value="Het-6_barrel"/>
    <property type="match status" value="1"/>
</dbReference>
<dbReference type="OrthoDB" id="5416609at2759"/>
<dbReference type="InterPro" id="IPR052895">
    <property type="entry name" value="HetReg/Transcr_Mod"/>
</dbReference>
<accession>M7TAR9</accession>
<gene>
    <name evidence="3" type="ORF">UCREL1_9299</name>
</gene>
<sequence length="847" mass="95260">MTEYEKIYEDIADRPGGPYIRLLTLLPGESTLDAMKTTKPEEDWPIKWDEELGDFVGVKPENWTEEPPLPSDLEVELSAHPLSDCPEYEALSYTWGKETDYKFTIKCNGHEFIALRQMHNALHALRLPDRPRVVWIDAICINQSQYADKNCQLPLMQHIYRNSKRTVIWLGTQYEKNSAPAFSGQAIDLDLSPPDLEGFGRSFETFLAINLETLATDPAELWQDHPEIKPTWEKRLDLIKDAALRVKEEWSTRETPLSTDFNVAIKNVMDNRLEDTQMPKIFRSAGKYLLTRPKYRNTVRQGVALTDEQSTWRMTIRNLLCREWWSRVWIIQEVCLASDITFICGNTTLSMDLLFLGMVLYSVFPDNPLFRGHIISSWTLPQVAEYRVLQRQGGDRPLPGFLHLLSEFRLSDATNPRDHVYALLGLVPPDEQAALDAADYKPDYSKDVSWCYTGTAKAICSAAGNLNILSIPRAPARTASTSAAGPLPSWVPDWAMKTDIYPPTHGIESQGAGDAASLFSACGNCIAWPPQIRGDGSLVISGYVTDSIAEVVSHTLPFMQEMMEAMMSQMMDEENQEAMEKKMSSGTMGALDFATDLFAMYGSTISGLVEWEEFVMSKGKAYLTGEDMKQVACAVRCYGYMPDGVEAAMSAFKEYTNAFWWTRKMYNLTAPSSSSTSTSSPSQSQSQSQSQSTTTATKSKSSFSFFKSKKSKEKSEESSAKENPEKEDSEKKENPEKSEKPEQSKWSKNLIALAAPKNKSKLVKFNSMQVYSLGRKLAWTEKGYLALVPEDTTTGDKIVLCQGSRIPLLVKEAGEPNRWNHLEGCYVHGIMGGEAWNESLCEEMELI</sequence>
<dbReference type="AlphaFoldDB" id="M7TAR9"/>
<evidence type="ECO:0000313" key="4">
    <source>
        <dbReference type="Proteomes" id="UP000012174"/>
    </source>
</evidence>
<dbReference type="PANTHER" id="PTHR24148:SF64">
    <property type="entry name" value="HETEROKARYON INCOMPATIBILITY DOMAIN-CONTAINING PROTEIN"/>
    <property type="match status" value="1"/>
</dbReference>
<evidence type="ECO:0000256" key="1">
    <source>
        <dbReference type="SAM" id="MobiDB-lite"/>
    </source>
</evidence>
<dbReference type="HOGENOM" id="CLU_004184_7_2_1"/>
<dbReference type="OMA" id="LLKRPWW"/>
<dbReference type="EMBL" id="KB707179">
    <property type="protein sequence ID" value="EMR63740.1"/>
    <property type="molecule type" value="Genomic_DNA"/>
</dbReference>
<proteinExistence type="predicted"/>
<evidence type="ECO:0000259" key="2">
    <source>
        <dbReference type="Pfam" id="PF06985"/>
    </source>
</evidence>
<dbReference type="InterPro" id="IPR010730">
    <property type="entry name" value="HET"/>
</dbReference>
<dbReference type="Pfam" id="PF06985">
    <property type="entry name" value="HET"/>
    <property type="match status" value="1"/>
</dbReference>
<name>M7TAR9_EUTLA</name>
<feature type="domain" description="Heterokaryon incompatibility" evidence="2">
    <location>
        <begin position="88"/>
        <end position="178"/>
    </location>
</feature>
<feature type="compositionally biased region" description="Basic and acidic residues" evidence="1">
    <location>
        <begin position="713"/>
        <end position="745"/>
    </location>
</feature>
<feature type="region of interest" description="Disordered" evidence="1">
    <location>
        <begin position="671"/>
        <end position="697"/>
    </location>
</feature>
<feature type="region of interest" description="Disordered" evidence="1">
    <location>
        <begin position="713"/>
        <end position="747"/>
    </location>
</feature>
<keyword evidence="4" id="KW-1185">Reference proteome</keyword>
<dbReference type="KEGG" id="ela:UCREL1_9299"/>
<organism evidence="3 4">
    <name type="scientific">Eutypa lata (strain UCR-EL1)</name>
    <name type="common">Grapevine dieback disease fungus</name>
    <name type="synonym">Eutypa armeniacae</name>
    <dbReference type="NCBI Taxonomy" id="1287681"/>
    <lineage>
        <taxon>Eukaryota</taxon>
        <taxon>Fungi</taxon>
        <taxon>Dikarya</taxon>
        <taxon>Ascomycota</taxon>
        <taxon>Pezizomycotina</taxon>
        <taxon>Sordariomycetes</taxon>
        <taxon>Xylariomycetidae</taxon>
        <taxon>Xylariales</taxon>
        <taxon>Diatrypaceae</taxon>
        <taxon>Eutypa</taxon>
    </lineage>
</organism>
<dbReference type="Proteomes" id="UP000012174">
    <property type="component" value="Unassembled WGS sequence"/>
</dbReference>
<protein>
    <submittedName>
        <fullName evidence="3">Putative heterokaryon incompatibility protein or allele protein</fullName>
    </submittedName>
</protein>
<dbReference type="PANTHER" id="PTHR24148">
    <property type="entry name" value="ANKYRIN REPEAT DOMAIN-CONTAINING PROTEIN 39 HOMOLOG-RELATED"/>
    <property type="match status" value="1"/>
</dbReference>
<reference evidence="4" key="1">
    <citation type="journal article" date="2013" name="Genome Announc.">
        <title>Draft genome sequence of the grapevine dieback fungus Eutypa lata UCR-EL1.</title>
        <authorList>
            <person name="Blanco-Ulate B."/>
            <person name="Rolshausen P.E."/>
            <person name="Cantu D."/>
        </authorList>
    </citation>
    <scope>NUCLEOTIDE SEQUENCE [LARGE SCALE GENOMIC DNA]</scope>
    <source>
        <strain evidence="4">UCR-EL1</strain>
    </source>
</reference>